<reference evidence="2" key="1">
    <citation type="submission" date="2025-08" db="UniProtKB">
        <authorList>
            <consortium name="RefSeq"/>
        </authorList>
    </citation>
    <scope>IDENTIFICATION</scope>
    <source>
        <strain evidence="2">11010-0011.00</strain>
        <tissue evidence="2">Whole body</tissue>
    </source>
</reference>
<dbReference type="RefSeq" id="XP_030384631.1">
    <property type="nucleotide sequence ID" value="XM_030528771.1"/>
</dbReference>
<dbReference type="AlphaFoldDB" id="A0A6J2U7Z9"/>
<proteinExistence type="predicted"/>
<evidence type="ECO:0000313" key="1">
    <source>
        <dbReference type="Proteomes" id="UP000504634"/>
    </source>
</evidence>
<name>A0A6J2U7Z9_DROLE</name>
<accession>A0A6J2U7Z9</accession>
<dbReference type="GeneID" id="115631919"/>
<gene>
    <name evidence="2" type="primary">LOC115631919</name>
</gene>
<sequence>MQGTSAEETTTCKAKKSCYNFVEMETKCGSYCFQKFEAILKDNIKLRSELQESDEKIRTKSKLIDLQNLVNSGLSQEVKTYQIKLGITSAEVTRDTTTYLKSHFDEMKAFLGTHNSSMFMHDKFIYKYNFFKLFFSSSRY</sequence>
<dbReference type="Proteomes" id="UP000504634">
    <property type="component" value="Unplaced"/>
</dbReference>
<protein>
    <submittedName>
        <fullName evidence="2">Uncharacterized protein LOC115631919 isoform X1</fullName>
    </submittedName>
</protein>
<evidence type="ECO:0000313" key="2">
    <source>
        <dbReference type="RefSeq" id="XP_030384631.1"/>
    </source>
</evidence>
<organism evidence="1 2">
    <name type="scientific">Drosophila lebanonensis</name>
    <name type="common">Fruit fly</name>
    <name type="synonym">Scaptodrosophila lebanonensis</name>
    <dbReference type="NCBI Taxonomy" id="7225"/>
    <lineage>
        <taxon>Eukaryota</taxon>
        <taxon>Metazoa</taxon>
        <taxon>Ecdysozoa</taxon>
        <taxon>Arthropoda</taxon>
        <taxon>Hexapoda</taxon>
        <taxon>Insecta</taxon>
        <taxon>Pterygota</taxon>
        <taxon>Neoptera</taxon>
        <taxon>Endopterygota</taxon>
        <taxon>Diptera</taxon>
        <taxon>Brachycera</taxon>
        <taxon>Muscomorpha</taxon>
        <taxon>Ephydroidea</taxon>
        <taxon>Drosophilidae</taxon>
        <taxon>Scaptodrosophila</taxon>
    </lineage>
</organism>
<keyword evidence="1" id="KW-1185">Reference proteome</keyword>